<comment type="caution">
    <text evidence="2">The sequence shown here is derived from an EMBL/GenBank/DDBJ whole genome shotgun (WGS) entry which is preliminary data.</text>
</comment>
<dbReference type="Proteomes" id="UP000538666">
    <property type="component" value="Unassembled WGS sequence"/>
</dbReference>
<dbReference type="GO" id="GO:0015074">
    <property type="term" value="P:DNA integration"/>
    <property type="evidence" value="ECO:0007669"/>
    <property type="project" value="InterPro"/>
</dbReference>
<keyword evidence="3" id="KW-1185">Reference proteome</keyword>
<dbReference type="PROSITE" id="PS50994">
    <property type="entry name" value="INTEGRASE"/>
    <property type="match status" value="1"/>
</dbReference>
<dbReference type="InterPro" id="IPR025948">
    <property type="entry name" value="HTH-like_dom"/>
</dbReference>
<name>A0A841K4G2_9BACT</name>
<dbReference type="NCBIfam" id="NF033516">
    <property type="entry name" value="transpos_IS3"/>
    <property type="match status" value="1"/>
</dbReference>
<evidence type="ECO:0000313" key="2">
    <source>
        <dbReference type="EMBL" id="MBB6147457.1"/>
    </source>
</evidence>
<dbReference type="InterPro" id="IPR036397">
    <property type="entry name" value="RNaseH_sf"/>
</dbReference>
<dbReference type="AlphaFoldDB" id="A0A841K4G2"/>
<gene>
    <name evidence="2" type="ORF">HNQ77_005455</name>
</gene>
<dbReference type="EMBL" id="JACHEK010000020">
    <property type="protein sequence ID" value="MBB6147457.1"/>
    <property type="molecule type" value="Genomic_DNA"/>
</dbReference>
<sequence>MREIAQTRVRYGYRMIRVLLNREGWKAGKDLVYRLYKEEGLGLRTRPTGRKRAVVHRRDRFRPTGPNQAWAMDFVSDQCSDGRRFRALTIIDVYTRESLAIEAGQSLRGEDVVRVLNRLILERGVPKVLFCDNGAEFTGQRMDMWAYCNGVKIDFSRPGKPTDNAFCESFNGTLRAECLDTHWFQNLADAKQIIEVWRQEYNVSRPHRALADRTPAEFASQIAASRDLTESKTGQRLTI</sequence>
<dbReference type="PANTHER" id="PTHR47515">
    <property type="entry name" value="LOW CALCIUM RESPONSE LOCUS PROTEIN T"/>
    <property type="match status" value="1"/>
</dbReference>
<proteinExistence type="predicted"/>
<reference evidence="2 3" key="1">
    <citation type="submission" date="2020-08" db="EMBL/GenBank/DDBJ databases">
        <title>Genomic Encyclopedia of Type Strains, Phase IV (KMG-IV): sequencing the most valuable type-strain genomes for metagenomic binning, comparative biology and taxonomic classification.</title>
        <authorList>
            <person name="Goeker M."/>
        </authorList>
    </citation>
    <scope>NUCLEOTIDE SEQUENCE [LARGE SCALE GENOMIC DNA]</scope>
    <source>
        <strain evidence="2 3">DSM 103733</strain>
    </source>
</reference>
<dbReference type="InterPro" id="IPR012337">
    <property type="entry name" value="RNaseH-like_sf"/>
</dbReference>
<accession>A0A841K4G2</accession>
<dbReference type="Gene3D" id="3.30.420.10">
    <property type="entry name" value="Ribonuclease H-like superfamily/Ribonuclease H"/>
    <property type="match status" value="1"/>
</dbReference>
<dbReference type="Pfam" id="PF13276">
    <property type="entry name" value="HTH_21"/>
    <property type="match status" value="1"/>
</dbReference>
<dbReference type="Pfam" id="PF13683">
    <property type="entry name" value="rve_3"/>
    <property type="match status" value="1"/>
</dbReference>
<dbReference type="InterPro" id="IPR001584">
    <property type="entry name" value="Integrase_cat-core"/>
</dbReference>
<feature type="domain" description="Integrase catalytic" evidence="1">
    <location>
        <begin position="62"/>
        <end position="223"/>
    </location>
</feature>
<dbReference type="PANTHER" id="PTHR47515:SF1">
    <property type="entry name" value="BLR2054 PROTEIN"/>
    <property type="match status" value="1"/>
</dbReference>
<dbReference type="SUPFAM" id="SSF53098">
    <property type="entry name" value="Ribonuclease H-like"/>
    <property type="match status" value="1"/>
</dbReference>
<evidence type="ECO:0000313" key="3">
    <source>
        <dbReference type="Proteomes" id="UP000538666"/>
    </source>
</evidence>
<evidence type="ECO:0000259" key="1">
    <source>
        <dbReference type="PROSITE" id="PS50994"/>
    </source>
</evidence>
<organism evidence="2 3">
    <name type="scientific">Silvibacterium bohemicum</name>
    <dbReference type="NCBI Taxonomy" id="1577686"/>
    <lineage>
        <taxon>Bacteria</taxon>
        <taxon>Pseudomonadati</taxon>
        <taxon>Acidobacteriota</taxon>
        <taxon>Terriglobia</taxon>
        <taxon>Terriglobales</taxon>
        <taxon>Acidobacteriaceae</taxon>
        <taxon>Silvibacterium</taxon>
    </lineage>
</organism>
<dbReference type="InterPro" id="IPR048020">
    <property type="entry name" value="Transpos_IS3"/>
</dbReference>
<protein>
    <submittedName>
        <fullName evidence="2">Putative transposase</fullName>
    </submittedName>
</protein>
<dbReference type="GO" id="GO:0003676">
    <property type="term" value="F:nucleic acid binding"/>
    <property type="evidence" value="ECO:0007669"/>
    <property type="project" value="InterPro"/>
</dbReference>